<dbReference type="EMBL" id="UGEB01000001">
    <property type="protein sequence ID" value="STK82968.1"/>
    <property type="molecule type" value="Genomic_DNA"/>
</dbReference>
<organism evidence="1 2">
    <name type="scientific">Escherichia coli</name>
    <dbReference type="NCBI Taxonomy" id="562"/>
    <lineage>
        <taxon>Bacteria</taxon>
        <taxon>Pseudomonadati</taxon>
        <taxon>Pseudomonadota</taxon>
        <taxon>Gammaproteobacteria</taxon>
        <taxon>Enterobacterales</taxon>
        <taxon>Enterobacteriaceae</taxon>
        <taxon>Escherichia</taxon>
    </lineage>
</organism>
<dbReference type="Proteomes" id="UP000255543">
    <property type="component" value="Unassembled WGS sequence"/>
</dbReference>
<name>A0A376ZWT5_ECOLX</name>
<dbReference type="AlphaFoldDB" id="A0A376ZWT5"/>
<evidence type="ECO:0000313" key="1">
    <source>
        <dbReference type="EMBL" id="STK82968.1"/>
    </source>
</evidence>
<gene>
    <name evidence="1" type="ORF">NCTC8179_02949</name>
</gene>
<protein>
    <submittedName>
        <fullName evidence="1">Uncharacterized protein</fullName>
    </submittedName>
</protein>
<proteinExistence type="predicted"/>
<reference evidence="1 2" key="1">
    <citation type="submission" date="2018-06" db="EMBL/GenBank/DDBJ databases">
        <authorList>
            <consortium name="Pathogen Informatics"/>
            <person name="Doyle S."/>
        </authorList>
    </citation>
    <scope>NUCLEOTIDE SEQUENCE [LARGE SCALE GENOMIC DNA]</scope>
    <source>
        <strain evidence="1 2">NCTC8179</strain>
    </source>
</reference>
<accession>A0A376ZWT5</accession>
<sequence length="84" mass="10309">MYFIRRRIIIHFEFILEISTGYSRFNNYFKTFAFNYRPFGRPPDVLRVQKSLRLRIKFLTELNLIIQFLDFVALRIRAFALRSI</sequence>
<evidence type="ECO:0000313" key="2">
    <source>
        <dbReference type="Proteomes" id="UP000255543"/>
    </source>
</evidence>